<comment type="caution">
    <text evidence="2">The sequence shown here is derived from an EMBL/GenBank/DDBJ whole genome shotgun (WGS) entry which is preliminary data.</text>
</comment>
<organism evidence="2 3">
    <name type="scientific">Pythium oligandrum</name>
    <name type="common">Mycoparasitic fungus</name>
    <dbReference type="NCBI Taxonomy" id="41045"/>
    <lineage>
        <taxon>Eukaryota</taxon>
        <taxon>Sar</taxon>
        <taxon>Stramenopiles</taxon>
        <taxon>Oomycota</taxon>
        <taxon>Peronosporomycetes</taxon>
        <taxon>Pythiales</taxon>
        <taxon>Pythiaceae</taxon>
        <taxon>Pythium</taxon>
    </lineage>
</organism>
<feature type="compositionally biased region" description="Low complexity" evidence="1">
    <location>
        <begin position="180"/>
        <end position="191"/>
    </location>
</feature>
<reference evidence="2" key="1">
    <citation type="submission" date="2019-03" db="EMBL/GenBank/DDBJ databases">
        <title>Long read genome sequence of the mycoparasitic Pythium oligandrum ATCC 38472 isolated from sugarbeet rhizosphere.</title>
        <authorList>
            <person name="Gaulin E."/>
        </authorList>
    </citation>
    <scope>NUCLEOTIDE SEQUENCE</scope>
    <source>
        <strain evidence="2">ATCC 38472_TT</strain>
    </source>
</reference>
<name>A0A8K1CQW0_PYTOL</name>
<protein>
    <submittedName>
        <fullName evidence="2">Uncharacterized protein</fullName>
    </submittedName>
</protein>
<sequence>MDSVMPLVAREHDVTTEIKGEDAAMELALAEEELLQGGDGEEEDDDEDVWDDDFGEKEGEDEAPVRPSLHLVTSLSEENRRCMEDWADNDEDEDNWKDALQARVNQLELVVPSKSETSMLVASTKEEPMYATPVDQRATLTLVPMMAPITRSTSAPAAAETTRIPKAGCKPHQRTKETTTSKSATGAGSQTQARKRSNSRDYLTRTPSGSGAEILRPIKALHTDTAHARPGASSNVFVRAVVARGNNAQRSTSSEKRGTAVKHEEDPFAMPSDEMLALSDAEMIRRFVLHDVKKMSIERIVADAKRLQYLEDVHRRHHSVSEDTTHTARLIKKKS</sequence>
<dbReference type="OrthoDB" id="72790at2759"/>
<dbReference type="EMBL" id="SPLM01000006">
    <property type="protein sequence ID" value="TMW67070.1"/>
    <property type="molecule type" value="Genomic_DNA"/>
</dbReference>
<accession>A0A8K1CQW0</accession>
<evidence type="ECO:0000256" key="1">
    <source>
        <dbReference type="SAM" id="MobiDB-lite"/>
    </source>
</evidence>
<keyword evidence="3" id="KW-1185">Reference proteome</keyword>
<feature type="compositionally biased region" description="Acidic residues" evidence="1">
    <location>
        <begin position="33"/>
        <end position="62"/>
    </location>
</feature>
<evidence type="ECO:0000313" key="3">
    <source>
        <dbReference type="Proteomes" id="UP000794436"/>
    </source>
</evidence>
<feature type="region of interest" description="Disordered" evidence="1">
    <location>
        <begin position="152"/>
        <end position="214"/>
    </location>
</feature>
<gene>
    <name evidence="2" type="ORF">Poli38472_012186</name>
</gene>
<dbReference type="Proteomes" id="UP000794436">
    <property type="component" value="Unassembled WGS sequence"/>
</dbReference>
<proteinExistence type="predicted"/>
<evidence type="ECO:0000313" key="2">
    <source>
        <dbReference type="EMBL" id="TMW67070.1"/>
    </source>
</evidence>
<feature type="region of interest" description="Disordered" evidence="1">
    <location>
        <begin position="33"/>
        <end position="66"/>
    </location>
</feature>
<dbReference type="AlphaFoldDB" id="A0A8K1CQW0"/>